<name>A0A6N9Q5D8_9BACL</name>
<dbReference type="GO" id="GO:0140359">
    <property type="term" value="F:ABC-type transporter activity"/>
    <property type="evidence" value="ECO:0007669"/>
    <property type="project" value="InterPro"/>
</dbReference>
<dbReference type="OrthoDB" id="9768837at2"/>
<reference evidence="8 9" key="1">
    <citation type="submission" date="2019-01" db="EMBL/GenBank/DDBJ databases">
        <title>Chengkuizengella sp. nov., isolated from deep-sea sediment of East Pacific Ocean.</title>
        <authorList>
            <person name="Yang J."/>
            <person name="Lai Q."/>
            <person name="Shao Z."/>
        </authorList>
    </citation>
    <scope>NUCLEOTIDE SEQUENCE [LARGE SCALE GENOMIC DNA]</scope>
    <source>
        <strain evidence="8 9">YPA3-1-1</strain>
    </source>
</reference>
<proteinExistence type="predicted"/>
<gene>
    <name evidence="8" type="ORF">ERL59_13990</name>
</gene>
<dbReference type="AlphaFoldDB" id="A0A6N9Q5D8"/>
<dbReference type="Proteomes" id="UP000448943">
    <property type="component" value="Unassembled WGS sequence"/>
</dbReference>
<protein>
    <submittedName>
        <fullName evidence="8">ABC transporter permease</fullName>
    </submittedName>
</protein>
<dbReference type="InterPro" id="IPR013525">
    <property type="entry name" value="ABC2_TM"/>
</dbReference>
<comment type="caution">
    <text evidence="8">The sequence shown here is derived from an EMBL/GenBank/DDBJ whole genome shotgun (WGS) entry which is preliminary data.</text>
</comment>
<keyword evidence="4 6" id="KW-1133">Transmembrane helix</keyword>
<feature type="transmembrane region" description="Helical" evidence="6">
    <location>
        <begin position="200"/>
        <end position="221"/>
    </location>
</feature>
<dbReference type="Pfam" id="PF12698">
    <property type="entry name" value="ABC2_membrane_3"/>
    <property type="match status" value="1"/>
</dbReference>
<feature type="transmembrane region" description="Helical" evidence="6">
    <location>
        <begin position="334"/>
        <end position="353"/>
    </location>
</feature>
<evidence type="ECO:0000313" key="9">
    <source>
        <dbReference type="Proteomes" id="UP000448943"/>
    </source>
</evidence>
<sequence length="436" mass="48488">MNKLLTVAGFTIRNKLKTKAFIITTLIIALILCIGLNIPYIITLFSSDEPTKIGFLEDNSGIAESVDQYFQKQEDTDVEIVLFGDKDTVKENEQMAMNKLDAGEIEGYLQLKNEEVDGFPVVVYTSQTSLRFNLQNQLQNVFKLLKTDIVAKELGLSSEEQNILLSPVSFESVELSDTDTAQGGKQIEEKNETEEALSLFISYAVIILLFMGIMISGQLIATEITTEKSSRVMEILVTSVPSLTQMFGKIIGMFIVSVSQILIFVAVLVVNILLPHNAEVMQQINLDMSNVDMTMILPIIIYSILLYFMGFLLYSTLFAAIGSIVSRTEDLGQAIMPMTFISLAGFYIAIFSISMPDSALVVWSSFIPFFTPFVMTLRIGLGEPALWEIWLSLGILLATILGGGWLSAKIYRTGVLMYGKRPSIKELRKAMKAFKV</sequence>
<keyword evidence="3 6" id="KW-0812">Transmembrane</keyword>
<dbReference type="PANTHER" id="PTHR30294:SF29">
    <property type="entry name" value="MULTIDRUG ABC TRANSPORTER PERMEASE YBHS-RELATED"/>
    <property type="match status" value="1"/>
</dbReference>
<keyword evidence="2" id="KW-1003">Cell membrane</keyword>
<evidence type="ECO:0000259" key="7">
    <source>
        <dbReference type="Pfam" id="PF12698"/>
    </source>
</evidence>
<feature type="domain" description="ABC-2 type transporter transmembrane" evidence="7">
    <location>
        <begin position="19"/>
        <end position="408"/>
    </location>
</feature>
<dbReference type="InterPro" id="IPR051449">
    <property type="entry name" value="ABC-2_transporter_component"/>
</dbReference>
<evidence type="ECO:0000256" key="4">
    <source>
        <dbReference type="ARBA" id="ARBA00022989"/>
    </source>
</evidence>
<dbReference type="GO" id="GO:0005886">
    <property type="term" value="C:plasma membrane"/>
    <property type="evidence" value="ECO:0007669"/>
    <property type="project" value="UniProtKB-SubCell"/>
</dbReference>
<feature type="transmembrane region" description="Helical" evidence="6">
    <location>
        <begin position="295"/>
        <end position="322"/>
    </location>
</feature>
<evidence type="ECO:0000313" key="8">
    <source>
        <dbReference type="EMBL" id="NBI30058.1"/>
    </source>
</evidence>
<evidence type="ECO:0000256" key="2">
    <source>
        <dbReference type="ARBA" id="ARBA00022475"/>
    </source>
</evidence>
<dbReference type="EMBL" id="SIJB01000029">
    <property type="protein sequence ID" value="NBI30058.1"/>
    <property type="molecule type" value="Genomic_DNA"/>
</dbReference>
<keyword evidence="5 6" id="KW-0472">Membrane</keyword>
<evidence type="ECO:0000256" key="6">
    <source>
        <dbReference type="SAM" id="Phobius"/>
    </source>
</evidence>
<feature type="transmembrane region" description="Helical" evidence="6">
    <location>
        <begin position="20"/>
        <end position="42"/>
    </location>
</feature>
<comment type="subcellular location">
    <subcellularLocation>
        <location evidence="1">Cell membrane</location>
        <topology evidence="1">Multi-pass membrane protein</topology>
    </subcellularLocation>
</comment>
<feature type="transmembrane region" description="Helical" evidence="6">
    <location>
        <begin position="387"/>
        <end position="408"/>
    </location>
</feature>
<feature type="transmembrane region" description="Helical" evidence="6">
    <location>
        <begin position="360"/>
        <end position="381"/>
    </location>
</feature>
<organism evidence="8 9">
    <name type="scientific">Chengkuizengella marina</name>
    <dbReference type="NCBI Taxonomy" id="2507566"/>
    <lineage>
        <taxon>Bacteria</taxon>
        <taxon>Bacillati</taxon>
        <taxon>Bacillota</taxon>
        <taxon>Bacilli</taxon>
        <taxon>Bacillales</taxon>
        <taxon>Paenibacillaceae</taxon>
        <taxon>Chengkuizengella</taxon>
    </lineage>
</organism>
<evidence type="ECO:0000256" key="1">
    <source>
        <dbReference type="ARBA" id="ARBA00004651"/>
    </source>
</evidence>
<accession>A0A6N9Q5D8</accession>
<feature type="transmembrane region" description="Helical" evidence="6">
    <location>
        <begin position="250"/>
        <end position="274"/>
    </location>
</feature>
<dbReference type="PANTHER" id="PTHR30294">
    <property type="entry name" value="MEMBRANE COMPONENT OF ABC TRANSPORTER YHHJ-RELATED"/>
    <property type="match status" value="1"/>
</dbReference>
<evidence type="ECO:0000256" key="5">
    <source>
        <dbReference type="ARBA" id="ARBA00023136"/>
    </source>
</evidence>
<dbReference type="RefSeq" id="WP_160646864.1">
    <property type="nucleotide sequence ID" value="NZ_SIJB01000029.1"/>
</dbReference>
<evidence type="ECO:0000256" key="3">
    <source>
        <dbReference type="ARBA" id="ARBA00022692"/>
    </source>
</evidence>
<keyword evidence="9" id="KW-1185">Reference proteome</keyword>